<dbReference type="GO" id="GO:0005886">
    <property type="term" value="C:plasma membrane"/>
    <property type="evidence" value="ECO:0007669"/>
    <property type="project" value="TreeGrafter"/>
</dbReference>
<dbReference type="InterPro" id="IPR042177">
    <property type="entry name" value="Cell/Rod_1"/>
</dbReference>
<protein>
    <recommendedName>
        <fullName evidence="2">Rod shape-determining protein MreC beta-barrel core domain-containing protein</fullName>
    </recommendedName>
</protein>
<evidence type="ECO:0000313" key="4">
    <source>
        <dbReference type="Proteomes" id="UP000176629"/>
    </source>
</evidence>
<evidence type="ECO:0000256" key="1">
    <source>
        <dbReference type="SAM" id="Phobius"/>
    </source>
</evidence>
<dbReference type="AlphaFoldDB" id="A0A1F6XK84"/>
<sequence length="263" mass="28971">MSYLLDKKEKRKKYAYGLFLVAILLILFYFRTGIFNGLSYLSHTVFRPVLVLGNNVGGKLAGLSSYFTSKSSLYFENENLKSELEKSNARMANHDSLLSENTSLKEILGRKNENISLVLAGILSKPNQSLYDTLIIDAGALQGIKPEDLVFALGNVPVGRISSVYPNSSKVILFTNPGEKTKVIVGEQNLSLETVGRGGGNFEIILPRDFTPAKGDEVVLPGVTLYVLGIVETIISDPRDPFIKALLVSPVNIQEQKFVEVQR</sequence>
<dbReference type="InterPro" id="IPR055342">
    <property type="entry name" value="MreC_beta-barrel_core"/>
</dbReference>
<dbReference type="GO" id="GO:0008360">
    <property type="term" value="P:regulation of cell shape"/>
    <property type="evidence" value="ECO:0007669"/>
    <property type="project" value="InterPro"/>
</dbReference>
<name>A0A1F6XK84_9BACT</name>
<accession>A0A1F6XK84</accession>
<dbReference type="PANTHER" id="PTHR34138:SF1">
    <property type="entry name" value="CELL SHAPE-DETERMINING PROTEIN MREC"/>
    <property type="match status" value="1"/>
</dbReference>
<organism evidence="3 4">
    <name type="scientific">Candidatus Nomurabacteria bacterium RIFCSPLOWO2_01_FULL_40_18</name>
    <dbReference type="NCBI Taxonomy" id="1801773"/>
    <lineage>
        <taxon>Bacteria</taxon>
        <taxon>Candidatus Nomuraibacteriota</taxon>
    </lineage>
</organism>
<proteinExistence type="predicted"/>
<keyword evidence="1" id="KW-1133">Transmembrane helix</keyword>
<keyword evidence="1" id="KW-0812">Transmembrane</keyword>
<dbReference type="STRING" id="1801773.A3A03_02130"/>
<reference evidence="3 4" key="1">
    <citation type="journal article" date="2016" name="Nat. Commun.">
        <title>Thousands of microbial genomes shed light on interconnected biogeochemical processes in an aquifer system.</title>
        <authorList>
            <person name="Anantharaman K."/>
            <person name="Brown C.T."/>
            <person name="Hug L.A."/>
            <person name="Sharon I."/>
            <person name="Castelle C.J."/>
            <person name="Probst A.J."/>
            <person name="Thomas B.C."/>
            <person name="Singh A."/>
            <person name="Wilkins M.J."/>
            <person name="Karaoz U."/>
            <person name="Brodie E.L."/>
            <person name="Williams K.H."/>
            <person name="Hubbard S.S."/>
            <person name="Banfield J.F."/>
        </authorList>
    </citation>
    <scope>NUCLEOTIDE SEQUENCE [LARGE SCALE GENOMIC DNA]</scope>
</reference>
<dbReference type="Proteomes" id="UP000176629">
    <property type="component" value="Unassembled WGS sequence"/>
</dbReference>
<comment type="caution">
    <text evidence="3">The sequence shown here is derived from an EMBL/GenBank/DDBJ whole genome shotgun (WGS) entry which is preliminary data.</text>
</comment>
<dbReference type="EMBL" id="MFUX01000018">
    <property type="protein sequence ID" value="OGI94557.1"/>
    <property type="molecule type" value="Genomic_DNA"/>
</dbReference>
<dbReference type="PANTHER" id="PTHR34138">
    <property type="entry name" value="CELL SHAPE-DETERMINING PROTEIN MREC"/>
    <property type="match status" value="1"/>
</dbReference>
<dbReference type="InterPro" id="IPR007221">
    <property type="entry name" value="MreC"/>
</dbReference>
<feature type="domain" description="Rod shape-determining protein MreC beta-barrel core" evidence="2">
    <location>
        <begin position="123"/>
        <end position="255"/>
    </location>
</feature>
<dbReference type="Pfam" id="PF04085">
    <property type="entry name" value="MreC"/>
    <property type="match status" value="1"/>
</dbReference>
<feature type="transmembrane region" description="Helical" evidence="1">
    <location>
        <begin position="14"/>
        <end position="30"/>
    </location>
</feature>
<evidence type="ECO:0000313" key="3">
    <source>
        <dbReference type="EMBL" id="OGI94557.1"/>
    </source>
</evidence>
<dbReference type="Gene3D" id="2.40.10.340">
    <property type="entry name" value="Rod shape-determining protein MreC, domain 1"/>
    <property type="match status" value="1"/>
</dbReference>
<evidence type="ECO:0000259" key="2">
    <source>
        <dbReference type="Pfam" id="PF04085"/>
    </source>
</evidence>
<keyword evidence="1" id="KW-0472">Membrane</keyword>
<gene>
    <name evidence="3" type="ORF">A3A03_02130</name>
</gene>